<organism evidence="1 2">
    <name type="scientific">Craterilacuibacter sinensis</name>
    <dbReference type="NCBI Taxonomy" id="2686017"/>
    <lineage>
        <taxon>Bacteria</taxon>
        <taxon>Pseudomonadati</taxon>
        <taxon>Pseudomonadota</taxon>
        <taxon>Betaproteobacteria</taxon>
        <taxon>Neisseriales</taxon>
        <taxon>Neisseriaceae</taxon>
        <taxon>Craterilacuibacter</taxon>
    </lineage>
</organism>
<gene>
    <name evidence="1" type="ORF">GQF02_10205</name>
</gene>
<evidence type="ECO:0000313" key="1">
    <source>
        <dbReference type="EMBL" id="MXR37345.1"/>
    </source>
</evidence>
<comment type="caution">
    <text evidence="1">The sequence shown here is derived from an EMBL/GenBank/DDBJ whole genome shotgun (WGS) entry which is preliminary data.</text>
</comment>
<name>A0A845BLX8_9NEIS</name>
<dbReference type="InterPro" id="IPR036255">
    <property type="entry name" value="YgfB-like_sf"/>
</dbReference>
<dbReference type="InterPro" id="IPR011978">
    <property type="entry name" value="YgfB-like"/>
</dbReference>
<dbReference type="SUPFAM" id="SSF101327">
    <property type="entry name" value="YgfB-like"/>
    <property type="match status" value="1"/>
</dbReference>
<accession>A0A845BLX8</accession>
<evidence type="ECO:0000313" key="2">
    <source>
        <dbReference type="Proteomes" id="UP000467214"/>
    </source>
</evidence>
<sequence>MSHQALSDSDYERLSATLSAFHAQGAMSLETLDGFFAALIAGPEVIRPAEYLPLILGAAFEDETSFASTKAFDAFMHLVSGHWLDIARTLEAGEEFHPWLEADGEGKVSGNDWAEGFERGMALLPGDWQLAFDDSEAGAALAPIMMLALERDPDPAVRTVVEQREELLGQITPAIATLYAFYTGLRARMDAALAAAENDKTLFDEPVKPAKTNKRR</sequence>
<dbReference type="Pfam" id="PF03695">
    <property type="entry name" value="UPF0149"/>
    <property type="match status" value="1"/>
</dbReference>
<dbReference type="AlphaFoldDB" id="A0A845BLX8"/>
<protein>
    <submittedName>
        <fullName evidence="1">UPF0149 family protein</fullName>
    </submittedName>
</protein>
<dbReference type="NCBIfam" id="TIGR02292">
    <property type="entry name" value="ygfB_yecA"/>
    <property type="match status" value="1"/>
</dbReference>
<dbReference type="Gene3D" id="1.20.120.740">
    <property type="entry name" value="YgfB uncharacterised protein family UPF0149, PF03695"/>
    <property type="match status" value="1"/>
</dbReference>
<keyword evidence="2" id="KW-1185">Reference proteome</keyword>
<dbReference type="RefSeq" id="WP_124736277.1">
    <property type="nucleotide sequence ID" value="NZ_WSSB01000008.1"/>
</dbReference>
<reference evidence="1 2" key="1">
    <citation type="submission" date="2019-12" db="EMBL/GenBank/DDBJ databases">
        <title>Neisseriaceae gen. nov. sp. Genome sequencing and assembly.</title>
        <authorList>
            <person name="Liu Z."/>
            <person name="Li A."/>
        </authorList>
    </citation>
    <scope>NUCLEOTIDE SEQUENCE [LARGE SCALE GENOMIC DNA]</scope>
    <source>
        <strain evidence="1 2">B2N2-7</strain>
    </source>
</reference>
<dbReference type="Proteomes" id="UP000467214">
    <property type="component" value="Unassembled WGS sequence"/>
</dbReference>
<dbReference type="EMBL" id="WSSB01000008">
    <property type="protein sequence ID" value="MXR37345.1"/>
    <property type="molecule type" value="Genomic_DNA"/>
</dbReference>
<proteinExistence type="predicted"/>